<keyword evidence="2" id="KW-0539">Nucleus</keyword>
<dbReference type="InterPro" id="IPR007219">
    <property type="entry name" value="XnlR_reg_dom"/>
</dbReference>
<dbReference type="GO" id="GO:0000981">
    <property type="term" value="F:DNA-binding transcription factor activity, RNA polymerase II-specific"/>
    <property type="evidence" value="ECO:0007669"/>
    <property type="project" value="InterPro"/>
</dbReference>
<dbReference type="SUPFAM" id="SSF57701">
    <property type="entry name" value="Zn2/Cys6 DNA-binding domain"/>
    <property type="match status" value="1"/>
</dbReference>
<gene>
    <name evidence="4" type="ORF">B0J15DRAFT_593760</name>
</gene>
<dbReference type="PROSITE" id="PS00463">
    <property type="entry name" value="ZN2_CY6_FUNGAL_1"/>
    <property type="match status" value="1"/>
</dbReference>
<dbReference type="PANTHER" id="PTHR46910">
    <property type="entry name" value="TRANSCRIPTION FACTOR PDR1"/>
    <property type="match status" value="1"/>
</dbReference>
<dbReference type="GO" id="GO:0008270">
    <property type="term" value="F:zinc ion binding"/>
    <property type="evidence" value="ECO:0007669"/>
    <property type="project" value="InterPro"/>
</dbReference>
<dbReference type="InterPro" id="IPR001138">
    <property type="entry name" value="Zn2Cys6_DnaBD"/>
</dbReference>
<dbReference type="OrthoDB" id="3364175at2759"/>
<proteinExistence type="predicted"/>
<dbReference type="InterPro" id="IPR050987">
    <property type="entry name" value="AtrR-like"/>
</dbReference>
<keyword evidence="5" id="KW-1185">Reference proteome</keyword>
<dbReference type="AlphaFoldDB" id="A0A9P9HLP7"/>
<dbReference type="Gene3D" id="4.10.240.10">
    <property type="entry name" value="Zn(2)-C6 fungal-type DNA-binding domain"/>
    <property type="match status" value="1"/>
</dbReference>
<dbReference type="CDD" id="cd00067">
    <property type="entry name" value="GAL4"/>
    <property type="match status" value="1"/>
</dbReference>
<dbReference type="CDD" id="cd12148">
    <property type="entry name" value="fungal_TF_MHR"/>
    <property type="match status" value="1"/>
</dbReference>
<dbReference type="Pfam" id="PF04082">
    <property type="entry name" value="Fungal_trans"/>
    <property type="match status" value="1"/>
</dbReference>
<dbReference type="EMBL" id="JAGTJS010000008">
    <property type="protein sequence ID" value="KAH7259865.1"/>
    <property type="molecule type" value="Genomic_DNA"/>
</dbReference>
<name>A0A9P9HLP7_FUSSL</name>
<keyword evidence="1" id="KW-0479">Metal-binding</keyword>
<dbReference type="PANTHER" id="PTHR46910:SF39">
    <property type="entry name" value="ZN(II)2CYS6 TRANSCRIPTION FACTOR (EUROFUNG)"/>
    <property type="match status" value="1"/>
</dbReference>
<dbReference type="GO" id="GO:0003677">
    <property type="term" value="F:DNA binding"/>
    <property type="evidence" value="ECO:0007669"/>
    <property type="project" value="InterPro"/>
</dbReference>
<evidence type="ECO:0000313" key="4">
    <source>
        <dbReference type="EMBL" id="KAH7259865.1"/>
    </source>
</evidence>
<dbReference type="Proteomes" id="UP000736672">
    <property type="component" value="Unassembled WGS sequence"/>
</dbReference>
<dbReference type="SMART" id="SM00066">
    <property type="entry name" value="GAL4"/>
    <property type="match status" value="1"/>
</dbReference>
<dbReference type="GO" id="GO:0006351">
    <property type="term" value="P:DNA-templated transcription"/>
    <property type="evidence" value="ECO:0007669"/>
    <property type="project" value="InterPro"/>
</dbReference>
<protein>
    <recommendedName>
        <fullName evidence="3">Zn(2)-C6 fungal-type domain-containing protein</fullName>
    </recommendedName>
</protein>
<comment type="caution">
    <text evidence="4">The sequence shown here is derived from an EMBL/GenBank/DDBJ whole genome shotgun (WGS) entry which is preliminary data.</text>
</comment>
<dbReference type="PROSITE" id="PS50048">
    <property type="entry name" value="ZN2_CY6_FUNGAL_2"/>
    <property type="match status" value="1"/>
</dbReference>
<reference evidence="4" key="1">
    <citation type="journal article" date="2021" name="Nat. Commun.">
        <title>Genetic determinants of endophytism in the Arabidopsis root mycobiome.</title>
        <authorList>
            <person name="Mesny F."/>
            <person name="Miyauchi S."/>
            <person name="Thiergart T."/>
            <person name="Pickel B."/>
            <person name="Atanasova L."/>
            <person name="Karlsson M."/>
            <person name="Huettel B."/>
            <person name="Barry K.W."/>
            <person name="Haridas S."/>
            <person name="Chen C."/>
            <person name="Bauer D."/>
            <person name="Andreopoulos W."/>
            <person name="Pangilinan J."/>
            <person name="LaButti K."/>
            <person name="Riley R."/>
            <person name="Lipzen A."/>
            <person name="Clum A."/>
            <person name="Drula E."/>
            <person name="Henrissat B."/>
            <person name="Kohler A."/>
            <person name="Grigoriev I.V."/>
            <person name="Martin F.M."/>
            <person name="Hacquard S."/>
        </authorList>
    </citation>
    <scope>NUCLEOTIDE SEQUENCE</scope>
    <source>
        <strain evidence="4">FSSC 5 MPI-SDFR-AT-0091</strain>
    </source>
</reference>
<sequence length="693" mass="77182">MEDALPIHGRRFDAAYSNMSTPQETSERRTKRRAAMSCDRCKARKTKCVDPVPGPCQFCASISAPCHLDPSRRRQRPYYRVSEEEFRYMTQILEHFLPNTELNLPNLKAFVQSLENSALDNPITPSASDGITPSYPIVSPQSTAPESVNESSDITNEISELYQEVGRVRVDSKGVQRHVGPSSSYLFHSAVRSIKQPRQPNTPNSDIIAPLTASPSIPPPLPESSLGVKRTPRQVNLPHRELCNNCIARFFREVHAVYWLFSAEQLHATLDRIYAGDATAATPAALCSLYSILAITCESEMQKEWSDTAMRPSVTYLTLAKAVVPALFDDADSDSVRALCLLGLALSCSMFGSTAYVYIGAAARVAFTLGWHVRDESSRVDLQEQIDLRLFSTLYILDLDTSLCYGNPPAIDQSIIPNLPKSPCEQLLGPGSSMPHDYLETSCQLAHLRRGLTRLLYQKPTAKSAPISISAVSKAVSDLENWYSEIPFHLRHPNQVARFHVRSVAVLHLRYWSAMIYATRPFLLYSALKEDNIGQSPKQKSFQDFSARCLDAAQKSLEMILFLGERGLLSSLVLLDCGSILEDMQVFLLGLKLSDPSIHMRNVETCLHTLQSMEQVFWTKMLLPEVIAQLREFGVLSSEPGLNLVDDQPAGLIFLDFAQQGEPTFFPDFHIPNLDEMLSVVDSTVDCSFVPGT</sequence>
<accession>A0A9P9HLP7</accession>
<dbReference type="InterPro" id="IPR036864">
    <property type="entry name" value="Zn2-C6_fun-type_DNA-bd_sf"/>
</dbReference>
<evidence type="ECO:0000256" key="1">
    <source>
        <dbReference type="ARBA" id="ARBA00022723"/>
    </source>
</evidence>
<organism evidence="4 5">
    <name type="scientific">Fusarium solani</name>
    <name type="common">Filamentous fungus</name>
    <dbReference type="NCBI Taxonomy" id="169388"/>
    <lineage>
        <taxon>Eukaryota</taxon>
        <taxon>Fungi</taxon>
        <taxon>Dikarya</taxon>
        <taxon>Ascomycota</taxon>
        <taxon>Pezizomycotina</taxon>
        <taxon>Sordariomycetes</taxon>
        <taxon>Hypocreomycetidae</taxon>
        <taxon>Hypocreales</taxon>
        <taxon>Nectriaceae</taxon>
        <taxon>Fusarium</taxon>
        <taxon>Fusarium solani species complex</taxon>
    </lineage>
</organism>
<dbReference type="Pfam" id="PF00172">
    <property type="entry name" value="Zn_clus"/>
    <property type="match status" value="1"/>
</dbReference>
<feature type="domain" description="Zn(2)-C6 fungal-type" evidence="3">
    <location>
        <begin position="37"/>
        <end position="68"/>
    </location>
</feature>
<evidence type="ECO:0000256" key="2">
    <source>
        <dbReference type="ARBA" id="ARBA00023242"/>
    </source>
</evidence>
<dbReference type="SMART" id="SM00906">
    <property type="entry name" value="Fungal_trans"/>
    <property type="match status" value="1"/>
</dbReference>
<evidence type="ECO:0000313" key="5">
    <source>
        <dbReference type="Proteomes" id="UP000736672"/>
    </source>
</evidence>
<evidence type="ECO:0000259" key="3">
    <source>
        <dbReference type="PROSITE" id="PS50048"/>
    </source>
</evidence>